<name>A0AAN7EIX7_QUERU</name>
<evidence type="ECO:0000313" key="3">
    <source>
        <dbReference type="Proteomes" id="UP001324115"/>
    </source>
</evidence>
<organism evidence="2 3">
    <name type="scientific">Quercus rubra</name>
    <name type="common">Northern red oak</name>
    <name type="synonym">Quercus borealis</name>
    <dbReference type="NCBI Taxonomy" id="3512"/>
    <lineage>
        <taxon>Eukaryota</taxon>
        <taxon>Viridiplantae</taxon>
        <taxon>Streptophyta</taxon>
        <taxon>Embryophyta</taxon>
        <taxon>Tracheophyta</taxon>
        <taxon>Spermatophyta</taxon>
        <taxon>Magnoliopsida</taxon>
        <taxon>eudicotyledons</taxon>
        <taxon>Gunneridae</taxon>
        <taxon>Pentapetalae</taxon>
        <taxon>rosids</taxon>
        <taxon>fabids</taxon>
        <taxon>Fagales</taxon>
        <taxon>Fagaceae</taxon>
        <taxon>Quercus</taxon>
    </lineage>
</organism>
<proteinExistence type="predicted"/>
<keyword evidence="1" id="KW-0812">Transmembrane</keyword>
<dbReference type="Proteomes" id="UP001324115">
    <property type="component" value="Unassembled WGS sequence"/>
</dbReference>
<keyword evidence="3" id="KW-1185">Reference proteome</keyword>
<accession>A0AAN7EIX7</accession>
<feature type="transmembrane region" description="Helical" evidence="1">
    <location>
        <begin position="50"/>
        <end position="73"/>
    </location>
</feature>
<reference evidence="2 3" key="1">
    <citation type="journal article" date="2023" name="G3 (Bethesda)">
        <title>A haplotype-resolved chromosome-scale genome for Quercus rubra L. provides insights into the genetics of adaptive traits for red oak species.</title>
        <authorList>
            <person name="Kapoor B."/>
            <person name="Jenkins J."/>
            <person name="Schmutz J."/>
            <person name="Zhebentyayeva T."/>
            <person name="Kuelheim C."/>
            <person name="Coggeshall M."/>
            <person name="Heim C."/>
            <person name="Lasky J.R."/>
            <person name="Leites L."/>
            <person name="Islam-Faridi N."/>
            <person name="Romero-Severson J."/>
            <person name="DeLeo V.L."/>
            <person name="Lucas S.M."/>
            <person name="Lazic D."/>
            <person name="Gailing O."/>
            <person name="Carlson J."/>
            <person name="Staton M."/>
        </authorList>
    </citation>
    <scope>NUCLEOTIDE SEQUENCE [LARGE SCALE GENOMIC DNA]</scope>
    <source>
        <strain evidence="2">Pseudo-F2</strain>
    </source>
</reference>
<dbReference type="EMBL" id="JAXUIC010000009">
    <property type="protein sequence ID" value="KAK4572740.1"/>
    <property type="molecule type" value="Genomic_DNA"/>
</dbReference>
<gene>
    <name evidence="2" type="ORF">RGQ29_030958</name>
</gene>
<keyword evidence="1" id="KW-0472">Membrane</keyword>
<evidence type="ECO:0000256" key="1">
    <source>
        <dbReference type="SAM" id="Phobius"/>
    </source>
</evidence>
<sequence>MCRHACFANKAKLKAWMSQKPIAPFFFGVHNFFQLIQWIFFSSFVCPHQYFANVEFMVSHSALGILNLPIVYVKIA</sequence>
<evidence type="ECO:0000313" key="2">
    <source>
        <dbReference type="EMBL" id="KAK4572740.1"/>
    </source>
</evidence>
<dbReference type="AlphaFoldDB" id="A0AAN7EIX7"/>
<feature type="transmembrane region" description="Helical" evidence="1">
    <location>
        <begin position="21"/>
        <end position="44"/>
    </location>
</feature>
<comment type="caution">
    <text evidence="2">The sequence shown here is derived from an EMBL/GenBank/DDBJ whole genome shotgun (WGS) entry which is preliminary data.</text>
</comment>
<protein>
    <submittedName>
        <fullName evidence="2">Uncharacterized protein</fullName>
    </submittedName>
</protein>
<keyword evidence="1" id="KW-1133">Transmembrane helix</keyword>